<dbReference type="SUPFAM" id="SSF52080">
    <property type="entry name" value="Ribosomal proteins L15p and L18e"/>
    <property type="match status" value="1"/>
</dbReference>
<feature type="compositionally biased region" description="Polar residues" evidence="6">
    <location>
        <begin position="33"/>
        <end position="42"/>
    </location>
</feature>
<dbReference type="NCBIfam" id="TIGR01071">
    <property type="entry name" value="rplO_bact"/>
    <property type="match status" value="1"/>
</dbReference>
<sequence length="160" mass="17529">MQLDELRPQEGSRRNKKRVGRGRASGHGKTSTRGHNGQGQRSGESKRFGFEGGQTPLFRRLPKIHNFDQVPGRDWVVVNVGSLNNLPAGSEVTAESLLLHKVLRKPTDSLRILGNGELKVALNIKAHHFSQGAIDKIQAAGGSYEVLQPAAPTRNPKNRD</sequence>
<accession>A0A8J7PKE5</accession>
<feature type="compositionally biased region" description="Basic residues" evidence="6">
    <location>
        <begin position="14"/>
        <end position="32"/>
    </location>
</feature>
<dbReference type="Proteomes" id="UP000664277">
    <property type="component" value="Unassembled WGS sequence"/>
</dbReference>
<keyword evidence="2 4" id="KW-0689">Ribosomal protein</keyword>
<dbReference type="InterPro" id="IPR030878">
    <property type="entry name" value="Ribosomal_uL15"/>
</dbReference>
<comment type="subunit">
    <text evidence="4">Part of the 50S ribosomal subunit.</text>
</comment>
<dbReference type="PROSITE" id="PS00475">
    <property type="entry name" value="RIBOSOMAL_L15"/>
    <property type="match status" value="1"/>
</dbReference>
<evidence type="ECO:0000256" key="1">
    <source>
        <dbReference type="ARBA" id="ARBA00007320"/>
    </source>
</evidence>
<evidence type="ECO:0000256" key="5">
    <source>
        <dbReference type="RuleBase" id="RU003888"/>
    </source>
</evidence>
<feature type="compositionally biased region" description="Basic and acidic residues" evidence="6">
    <location>
        <begin position="1"/>
        <end position="13"/>
    </location>
</feature>
<dbReference type="GO" id="GO:0022625">
    <property type="term" value="C:cytosolic large ribosomal subunit"/>
    <property type="evidence" value="ECO:0007669"/>
    <property type="project" value="TreeGrafter"/>
</dbReference>
<dbReference type="InterPro" id="IPR001196">
    <property type="entry name" value="Ribosomal_uL15_CS"/>
</dbReference>
<dbReference type="HAMAP" id="MF_01341">
    <property type="entry name" value="Ribosomal_uL15"/>
    <property type="match status" value="1"/>
</dbReference>
<keyword evidence="4" id="KW-0694">RNA-binding</keyword>
<keyword evidence="3 4" id="KW-0687">Ribonucleoprotein</keyword>
<dbReference type="InterPro" id="IPR021131">
    <property type="entry name" value="Ribosomal_uL15/eL18"/>
</dbReference>
<dbReference type="InterPro" id="IPR036227">
    <property type="entry name" value="Ribosomal_uL15/eL18_sf"/>
</dbReference>
<feature type="region of interest" description="Disordered" evidence="6">
    <location>
        <begin position="1"/>
        <end position="55"/>
    </location>
</feature>
<dbReference type="Pfam" id="PF00828">
    <property type="entry name" value="Ribosomal_L27A"/>
    <property type="match status" value="1"/>
</dbReference>
<evidence type="ECO:0000259" key="7">
    <source>
        <dbReference type="Pfam" id="PF00828"/>
    </source>
</evidence>
<comment type="function">
    <text evidence="4">Binds to the 23S rRNA.</text>
</comment>
<proteinExistence type="inferred from homology"/>
<protein>
    <recommendedName>
        <fullName evidence="4">Large ribosomal subunit protein uL15</fullName>
    </recommendedName>
</protein>
<evidence type="ECO:0000313" key="8">
    <source>
        <dbReference type="EMBL" id="MBN8659477.1"/>
    </source>
</evidence>
<dbReference type="GO" id="GO:0006412">
    <property type="term" value="P:translation"/>
    <property type="evidence" value="ECO:0007669"/>
    <property type="project" value="UniProtKB-UniRule"/>
</dbReference>
<dbReference type="InterPro" id="IPR005749">
    <property type="entry name" value="Ribosomal_uL15_bac-type"/>
</dbReference>
<dbReference type="GO" id="GO:0019843">
    <property type="term" value="F:rRNA binding"/>
    <property type="evidence" value="ECO:0007669"/>
    <property type="project" value="UniProtKB-UniRule"/>
</dbReference>
<evidence type="ECO:0000256" key="6">
    <source>
        <dbReference type="SAM" id="MobiDB-lite"/>
    </source>
</evidence>
<dbReference type="EMBL" id="JAFLCK010000003">
    <property type="protein sequence ID" value="MBN8659477.1"/>
    <property type="molecule type" value="Genomic_DNA"/>
</dbReference>
<evidence type="ECO:0000313" key="9">
    <source>
        <dbReference type="Proteomes" id="UP000664277"/>
    </source>
</evidence>
<evidence type="ECO:0000256" key="3">
    <source>
        <dbReference type="ARBA" id="ARBA00023274"/>
    </source>
</evidence>
<evidence type="ECO:0000256" key="4">
    <source>
        <dbReference type="HAMAP-Rule" id="MF_01341"/>
    </source>
</evidence>
<dbReference type="AlphaFoldDB" id="A0A8J7PKE5"/>
<comment type="caution">
    <text evidence="8">The sequence shown here is derived from an EMBL/GenBank/DDBJ whole genome shotgun (WGS) entry which is preliminary data.</text>
</comment>
<gene>
    <name evidence="4 8" type="primary">rplO</name>
    <name evidence="8" type="ORF">J0M35_03870</name>
</gene>
<keyword evidence="4" id="KW-0699">rRNA-binding</keyword>
<dbReference type="PANTHER" id="PTHR12934:SF11">
    <property type="entry name" value="LARGE RIBOSOMAL SUBUNIT PROTEIN UL15M"/>
    <property type="match status" value="1"/>
</dbReference>
<evidence type="ECO:0000256" key="2">
    <source>
        <dbReference type="ARBA" id="ARBA00022980"/>
    </source>
</evidence>
<comment type="similarity">
    <text evidence="1 4 5">Belongs to the universal ribosomal protein uL15 family.</text>
</comment>
<feature type="domain" description="Large ribosomal subunit protein uL15/eL18" evidence="7">
    <location>
        <begin position="77"/>
        <end position="144"/>
    </location>
</feature>
<name>A0A8J7PKE5_9BACT</name>
<reference evidence="8" key="1">
    <citation type="submission" date="2021-02" db="EMBL/GenBank/DDBJ databases">
        <title>Genome-Resolved Metagenomics of a Microbial Community Performing Photosynthetic Biological Nutrient Removal.</title>
        <authorList>
            <person name="Mcdaniel E.A."/>
        </authorList>
    </citation>
    <scope>NUCLEOTIDE SEQUENCE</scope>
    <source>
        <strain evidence="8">UWPOB_OBS1</strain>
    </source>
</reference>
<dbReference type="GO" id="GO:0003735">
    <property type="term" value="F:structural constituent of ribosome"/>
    <property type="evidence" value="ECO:0007669"/>
    <property type="project" value="InterPro"/>
</dbReference>
<dbReference type="Gene3D" id="3.100.10.10">
    <property type="match status" value="1"/>
</dbReference>
<organism evidence="8 9">
    <name type="scientific">Candidatus Obscuribacter phosphatis</name>
    <dbReference type="NCBI Taxonomy" id="1906157"/>
    <lineage>
        <taxon>Bacteria</taxon>
        <taxon>Bacillati</taxon>
        <taxon>Candidatus Melainabacteria</taxon>
        <taxon>Candidatus Obscuribacterales</taxon>
        <taxon>Candidatus Obscuribacteraceae</taxon>
        <taxon>Candidatus Obscuribacter</taxon>
    </lineage>
</organism>
<dbReference type="PANTHER" id="PTHR12934">
    <property type="entry name" value="50S RIBOSOMAL PROTEIN L15"/>
    <property type="match status" value="1"/>
</dbReference>